<dbReference type="Proteomes" id="UP000233469">
    <property type="component" value="Unassembled WGS sequence"/>
</dbReference>
<name>A0A2N1MQY0_9GLOM</name>
<dbReference type="InterPro" id="IPR036013">
    <property type="entry name" value="Band_7/SPFH_dom_sf"/>
</dbReference>
<gene>
    <name evidence="1" type="ORF">RhiirC2_854604</name>
</gene>
<dbReference type="VEuPathDB" id="FungiDB:RhiirFUN_008823"/>
<protein>
    <submittedName>
        <fullName evidence="1">Uncharacterized protein</fullName>
    </submittedName>
</protein>
<reference evidence="1 2" key="1">
    <citation type="submission" date="2016-04" db="EMBL/GenBank/DDBJ databases">
        <title>Genome analyses suggest a sexual origin of heterokaryosis in a supposedly ancient asexual fungus.</title>
        <authorList>
            <person name="Ropars J."/>
            <person name="Sedzielewska K."/>
            <person name="Noel J."/>
            <person name="Charron P."/>
            <person name="Farinelli L."/>
            <person name="Marton T."/>
            <person name="Kruger M."/>
            <person name="Pelin A."/>
            <person name="Brachmann A."/>
            <person name="Corradi N."/>
        </authorList>
    </citation>
    <scope>NUCLEOTIDE SEQUENCE [LARGE SCALE GENOMIC DNA]</scope>
    <source>
        <strain evidence="1 2">C2</strain>
    </source>
</reference>
<evidence type="ECO:0000313" key="1">
    <source>
        <dbReference type="EMBL" id="PKK64044.1"/>
    </source>
</evidence>
<sequence>MQCLKKHEPKALENYAKSFTTEKNTDHVKELVRGIIEGETRVIAAAMTIMFQERKGSRKKVKMFKPNWIKLSDVGVKEREGLTRRETAKIEAILAEIERKASIAETEPKNQNSINQQK</sequence>
<accession>A0A2N1MQY0</accession>
<dbReference type="AlphaFoldDB" id="A0A2N1MQY0"/>
<proteinExistence type="predicted"/>
<comment type="caution">
    <text evidence="1">The sequence shown here is derived from an EMBL/GenBank/DDBJ whole genome shotgun (WGS) entry which is preliminary data.</text>
</comment>
<dbReference type="Gene3D" id="3.30.479.30">
    <property type="entry name" value="Band 7 domain"/>
    <property type="match status" value="1"/>
</dbReference>
<dbReference type="VEuPathDB" id="FungiDB:RhiirA1_502016"/>
<evidence type="ECO:0000313" key="2">
    <source>
        <dbReference type="Proteomes" id="UP000233469"/>
    </source>
</evidence>
<dbReference type="EMBL" id="LLXL01001518">
    <property type="protein sequence ID" value="PKK64044.1"/>
    <property type="molecule type" value="Genomic_DNA"/>
</dbReference>
<dbReference type="VEuPathDB" id="FungiDB:FUN_006077"/>
<reference evidence="1 2" key="2">
    <citation type="submission" date="2017-10" db="EMBL/GenBank/DDBJ databases">
        <title>Extensive intraspecific genome diversity in a model arbuscular mycorrhizal fungus.</title>
        <authorList>
            <person name="Chen E.C.H."/>
            <person name="Morin E."/>
            <person name="Baudet D."/>
            <person name="Noel J."/>
            <person name="Ndikumana S."/>
            <person name="Charron P."/>
            <person name="St-Onge C."/>
            <person name="Giorgi J."/>
            <person name="Grigoriev I.V."/>
            <person name="Roux C."/>
            <person name="Martin F.M."/>
            <person name="Corradi N."/>
        </authorList>
    </citation>
    <scope>NUCLEOTIDE SEQUENCE [LARGE SCALE GENOMIC DNA]</scope>
    <source>
        <strain evidence="1 2">C2</strain>
    </source>
</reference>
<organism evidence="1 2">
    <name type="scientific">Rhizophagus irregularis</name>
    <dbReference type="NCBI Taxonomy" id="588596"/>
    <lineage>
        <taxon>Eukaryota</taxon>
        <taxon>Fungi</taxon>
        <taxon>Fungi incertae sedis</taxon>
        <taxon>Mucoromycota</taxon>
        <taxon>Glomeromycotina</taxon>
        <taxon>Glomeromycetes</taxon>
        <taxon>Glomerales</taxon>
        <taxon>Glomeraceae</taxon>
        <taxon>Rhizophagus</taxon>
    </lineage>
</organism>